<sequence length="86" mass="9721">MIIIIIFITVLVLLVLHIKFNHSLVIIISVNQGLLPVGLWQYQLYTSNPLWDGKVVVLLNHLVVMFLVSHGFTETMVTLPLLTILS</sequence>
<accession>A0A1X7T0Z7</accession>
<dbReference type="AlphaFoldDB" id="A0A1X7T0Z7"/>
<proteinExistence type="predicted"/>
<keyword evidence="1" id="KW-0472">Membrane</keyword>
<name>A0A1X7T0Z7_AMPQE</name>
<dbReference type="InParanoid" id="A0A1X7T0Z7"/>
<feature type="transmembrane region" description="Helical" evidence="1">
    <location>
        <begin position="57"/>
        <end position="85"/>
    </location>
</feature>
<organism evidence="2">
    <name type="scientific">Amphimedon queenslandica</name>
    <name type="common">Sponge</name>
    <dbReference type="NCBI Taxonomy" id="400682"/>
    <lineage>
        <taxon>Eukaryota</taxon>
        <taxon>Metazoa</taxon>
        <taxon>Porifera</taxon>
        <taxon>Demospongiae</taxon>
        <taxon>Heteroscleromorpha</taxon>
        <taxon>Haplosclerida</taxon>
        <taxon>Niphatidae</taxon>
        <taxon>Amphimedon</taxon>
    </lineage>
</organism>
<dbReference type="EnsemblMetazoa" id="Aqu2.1.08094_001">
    <property type="protein sequence ID" value="Aqu2.1.08094_001"/>
    <property type="gene ID" value="Aqu2.1.08094"/>
</dbReference>
<evidence type="ECO:0000313" key="2">
    <source>
        <dbReference type="EnsemblMetazoa" id="Aqu2.1.08094_001"/>
    </source>
</evidence>
<reference evidence="2" key="1">
    <citation type="submission" date="2017-05" db="UniProtKB">
        <authorList>
            <consortium name="EnsemblMetazoa"/>
        </authorList>
    </citation>
    <scope>IDENTIFICATION</scope>
</reference>
<protein>
    <submittedName>
        <fullName evidence="2">Uncharacterized protein</fullName>
    </submittedName>
</protein>
<keyword evidence="1" id="KW-0812">Transmembrane</keyword>
<evidence type="ECO:0000256" key="1">
    <source>
        <dbReference type="SAM" id="Phobius"/>
    </source>
</evidence>
<keyword evidence="1" id="KW-1133">Transmembrane helix</keyword>